<evidence type="ECO:0000313" key="2">
    <source>
        <dbReference type="Proteomes" id="UP000269396"/>
    </source>
</evidence>
<sequence length="100" mass="11550">MCIVKGLIVHSDRSALLRWRAVGREKSQKPQQPVQYKGLILVGRHKSGRSCVLNLQCSMEHLLTLQEQQQLNLRTLSLQFSRYMVPSNQYKETINENSLV</sequence>
<name>A0A3P8FA54_9TREM</name>
<keyword evidence="2" id="KW-1185">Reference proteome</keyword>
<proteinExistence type="predicted"/>
<evidence type="ECO:0000313" key="1">
    <source>
        <dbReference type="EMBL" id="VDP66231.1"/>
    </source>
</evidence>
<dbReference type="Proteomes" id="UP000269396">
    <property type="component" value="Unassembled WGS sequence"/>
</dbReference>
<dbReference type="EMBL" id="UZAL01034791">
    <property type="protein sequence ID" value="VDP66231.1"/>
    <property type="molecule type" value="Genomic_DNA"/>
</dbReference>
<gene>
    <name evidence="1" type="ORF">SMTD_LOCUS14565</name>
</gene>
<reference evidence="1 2" key="1">
    <citation type="submission" date="2018-11" db="EMBL/GenBank/DDBJ databases">
        <authorList>
            <consortium name="Pathogen Informatics"/>
        </authorList>
    </citation>
    <scope>NUCLEOTIDE SEQUENCE [LARGE SCALE GENOMIC DNA]</scope>
    <source>
        <strain>Denwood</strain>
        <strain evidence="2">Zambia</strain>
    </source>
</reference>
<protein>
    <submittedName>
        <fullName evidence="1">Uncharacterized protein</fullName>
    </submittedName>
</protein>
<organism evidence="1 2">
    <name type="scientific">Schistosoma mattheei</name>
    <dbReference type="NCBI Taxonomy" id="31246"/>
    <lineage>
        <taxon>Eukaryota</taxon>
        <taxon>Metazoa</taxon>
        <taxon>Spiralia</taxon>
        <taxon>Lophotrochozoa</taxon>
        <taxon>Platyhelminthes</taxon>
        <taxon>Trematoda</taxon>
        <taxon>Digenea</taxon>
        <taxon>Strigeidida</taxon>
        <taxon>Schistosomatoidea</taxon>
        <taxon>Schistosomatidae</taxon>
        <taxon>Schistosoma</taxon>
    </lineage>
</organism>
<dbReference type="AlphaFoldDB" id="A0A3P8FA54"/>
<accession>A0A3P8FA54</accession>